<dbReference type="Pfam" id="PF20515">
    <property type="entry name" value="2OG-FeII_Oxy_6"/>
    <property type="match status" value="1"/>
</dbReference>
<dbReference type="OrthoDB" id="3132747at2759"/>
<evidence type="ECO:0000313" key="2">
    <source>
        <dbReference type="EMBL" id="MBW0529926.1"/>
    </source>
</evidence>
<keyword evidence="3" id="KW-1185">Reference proteome</keyword>
<proteinExistence type="predicted"/>
<feature type="domain" description="Tet-like 2OG-Fe(II) oxygenase" evidence="1">
    <location>
        <begin position="1"/>
        <end position="110"/>
    </location>
</feature>
<dbReference type="AlphaFoldDB" id="A0A9Q3F3W0"/>
<evidence type="ECO:0000313" key="3">
    <source>
        <dbReference type="Proteomes" id="UP000765509"/>
    </source>
</evidence>
<dbReference type="InterPro" id="IPR046798">
    <property type="entry name" value="2OG-FeII_Oxy_6"/>
</dbReference>
<reference evidence="2" key="1">
    <citation type="submission" date="2021-03" db="EMBL/GenBank/DDBJ databases">
        <title>Draft genome sequence of rust myrtle Austropuccinia psidii MF-1, a brazilian biotype.</title>
        <authorList>
            <person name="Quecine M.C."/>
            <person name="Pachon D.M.R."/>
            <person name="Bonatelli M.L."/>
            <person name="Correr F.H."/>
            <person name="Franceschini L.M."/>
            <person name="Leite T.F."/>
            <person name="Margarido G.R.A."/>
            <person name="Almeida C.A."/>
            <person name="Ferrarezi J.A."/>
            <person name="Labate C.A."/>
        </authorList>
    </citation>
    <scope>NUCLEOTIDE SEQUENCE</scope>
    <source>
        <strain evidence="2">MF-1</strain>
    </source>
</reference>
<dbReference type="Proteomes" id="UP000765509">
    <property type="component" value="Unassembled WGS sequence"/>
</dbReference>
<protein>
    <recommendedName>
        <fullName evidence="1">Tet-like 2OG-Fe(II) oxygenase domain-containing protein</fullName>
    </recommendedName>
</protein>
<organism evidence="2 3">
    <name type="scientific">Austropuccinia psidii MF-1</name>
    <dbReference type="NCBI Taxonomy" id="1389203"/>
    <lineage>
        <taxon>Eukaryota</taxon>
        <taxon>Fungi</taxon>
        <taxon>Dikarya</taxon>
        <taxon>Basidiomycota</taxon>
        <taxon>Pucciniomycotina</taxon>
        <taxon>Pucciniomycetes</taxon>
        <taxon>Pucciniales</taxon>
        <taxon>Sphaerophragmiaceae</taxon>
        <taxon>Austropuccinia</taxon>
    </lineage>
</organism>
<comment type="caution">
    <text evidence="2">The sequence shown here is derived from an EMBL/GenBank/DDBJ whole genome shotgun (WGS) entry which is preliminary data.</text>
</comment>
<name>A0A9Q3F3W0_9BASI</name>
<gene>
    <name evidence="2" type="ORF">O181_069641</name>
</gene>
<evidence type="ECO:0000259" key="1">
    <source>
        <dbReference type="Pfam" id="PF20515"/>
    </source>
</evidence>
<dbReference type="EMBL" id="AVOT02035550">
    <property type="protein sequence ID" value="MBW0529926.1"/>
    <property type="molecule type" value="Genomic_DNA"/>
</dbReference>
<accession>A0A9Q3F3W0</accession>
<sequence>METAKLPNFSQLKWTSSNPKEEFKSFTMVIVTQDGFFNKPHQYLNDLNSWTYGVFTFFFKNNFQPLPAVFTPAGHGFHFPELKMDIDFSKKPGIMEILWKASTIVHHTTKPPPEIINHNKITHFGWSSQINHELFNVGDKFLKITPTQVN</sequence>